<protein>
    <submittedName>
        <fullName evidence="1">DUF2284 domain-containing protein</fullName>
    </submittedName>
</protein>
<dbReference type="InterPro" id="IPR019271">
    <property type="entry name" value="DUF2284_metal-binding"/>
</dbReference>
<reference evidence="1 2" key="1">
    <citation type="submission" date="2018-08" db="EMBL/GenBank/DDBJ databases">
        <title>A genome reference for cultivated species of the human gut microbiota.</title>
        <authorList>
            <person name="Zou Y."/>
            <person name="Xue W."/>
            <person name="Luo G."/>
        </authorList>
    </citation>
    <scope>NUCLEOTIDE SEQUENCE [LARGE SCALE GENOMIC DNA]</scope>
    <source>
        <strain evidence="1 2">AM25-21AC</strain>
    </source>
</reference>
<accession>A0A414NZ00</accession>
<comment type="caution">
    <text evidence="1">The sequence shown here is derived from an EMBL/GenBank/DDBJ whole genome shotgun (WGS) entry which is preliminary data.</text>
</comment>
<dbReference type="OrthoDB" id="5420534at2"/>
<dbReference type="Pfam" id="PF10050">
    <property type="entry name" value="DUF2284"/>
    <property type="match status" value="1"/>
</dbReference>
<dbReference type="EMBL" id="QRHE01000002">
    <property type="protein sequence ID" value="RHF52846.1"/>
    <property type="molecule type" value="Genomic_DNA"/>
</dbReference>
<dbReference type="RefSeq" id="WP_118175074.1">
    <property type="nucleotide sequence ID" value="NZ_JAQEAO010000011.1"/>
</dbReference>
<evidence type="ECO:0000313" key="2">
    <source>
        <dbReference type="Proteomes" id="UP000283442"/>
    </source>
</evidence>
<gene>
    <name evidence="1" type="ORF">DW674_02775</name>
</gene>
<evidence type="ECO:0000313" key="1">
    <source>
        <dbReference type="EMBL" id="RHF52846.1"/>
    </source>
</evidence>
<dbReference type="Proteomes" id="UP000283442">
    <property type="component" value="Unassembled WGS sequence"/>
</dbReference>
<sequence>MNIIYRSSSTSREYPLSFESKWIDYHDIVFEPDYIESLCKKGCRNYGHSGGCPPFSPKFDTFADEEKQCLLIITKFDSKYKTEKVKASKNRAIHWKFQDVIVAHFLDKIGRAIHAHYQQTFFLGTGYCMGCPGKKCSYKLQEPCRNPEQRTFSMESTGINVIKTVKNTMGETFYWYTKSNQNVPYLMKAILLIFPREQDIGAVNSFLDKLLSMYHENVNLDLF</sequence>
<name>A0A414NZ00_9FIRM</name>
<proteinExistence type="predicted"/>
<organism evidence="1 2">
    <name type="scientific">Mitsuokella multacida</name>
    <dbReference type="NCBI Taxonomy" id="52226"/>
    <lineage>
        <taxon>Bacteria</taxon>
        <taxon>Bacillati</taxon>
        <taxon>Bacillota</taxon>
        <taxon>Negativicutes</taxon>
        <taxon>Selenomonadales</taxon>
        <taxon>Selenomonadaceae</taxon>
        <taxon>Mitsuokella</taxon>
    </lineage>
</organism>
<dbReference type="AlphaFoldDB" id="A0A414NZ00"/>